<dbReference type="Pfam" id="PF01535">
    <property type="entry name" value="PPR"/>
    <property type="match status" value="4"/>
</dbReference>
<evidence type="ECO:0000313" key="4">
    <source>
        <dbReference type="EMBL" id="PKI41902.1"/>
    </source>
</evidence>
<evidence type="ECO:0000313" key="5">
    <source>
        <dbReference type="Proteomes" id="UP000197138"/>
    </source>
</evidence>
<gene>
    <name evidence="3" type="ORF">CDL15_Pgr021548</name>
    <name evidence="4" type="ORF">CRG98_037708</name>
</gene>
<feature type="repeat" description="PPR" evidence="2">
    <location>
        <begin position="54"/>
        <end position="88"/>
    </location>
</feature>
<accession>A0A218WRA5</accession>
<dbReference type="Pfam" id="PF20431">
    <property type="entry name" value="E_motif"/>
    <property type="match status" value="1"/>
</dbReference>
<reference evidence="5" key="1">
    <citation type="journal article" date="2017" name="Plant J.">
        <title>The pomegranate (Punica granatum L.) genome and the genomics of punicalagin biosynthesis.</title>
        <authorList>
            <person name="Qin G."/>
            <person name="Xu C."/>
            <person name="Ming R."/>
            <person name="Tang H."/>
            <person name="Guyot R."/>
            <person name="Kramer E.M."/>
            <person name="Hu Y."/>
            <person name="Yi X."/>
            <person name="Qi Y."/>
            <person name="Xu X."/>
            <person name="Gao Z."/>
            <person name="Pan H."/>
            <person name="Jian J."/>
            <person name="Tian Y."/>
            <person name="Yue Z."/>
            <person name="Xu Y."/>
        </authorList>
    </citation>
    <scope>NUCLEOTIDE SEQUENCE [LARGE SCALE GENOMIC DNA]</scope>
    <source>
        <strain evidence="5">cv. Dabenzi</strain>
    </source>
</reference>
<dbReference type="Gene3D" id="1.25.40.10">
    <property type="entry name" value="Tetratricopeptide repeat domain"/>
    <property type="match status" value="3"/>
</dbReference>
<dbReference type="Pfam" id="PF13041">
    <property type="entry name" value="PPR_2"/>
    <property type="match status" value="2"/>
</dbReference>
<dbReference type="Proteomes" id="UP000233551">
    <property type="component" value="Unassembled WGS sequence"/>
</dbReference>
<dbReference type="OrthoDB" id="185373at2759"/>
<dbReference type="EMBL" id="PGOL01003260">
    <property type="protein sequence ID" value="PKI41902.1"/>
    <property type="molecule type" value="Genomic_DNA"/>
</dbReference>
<dbReference type="PROSITE" id="PS51375">
    <property type="entry name" value="PPR"/>
    <property type="match status" value="3"/>
</dbReference>
<evidence type="ECO:0000313" key="3">
    <source>
        <dbReference type="EMBL" id="OWM75384.1"/>
    </source>
</evidence>
<name>A0A218WRA5_PUNGR</name>
<dbReference type="GeneID" id="116194517"/>
<protein>
    <submittedName>
        <fullName evidence="3">Uncharacterized protein</fullName>
    </submittedName>
</protein>
<proteinExistence type="predicted"/>
<comment type="caution">
    <text evidence="3">The sequence shown here is derived from an EMBL/GenBank/DDBJ whole genome shotgun (WGS) entry which is preliminary data.</text>
</comment>
<evidence type="ECO:0000256" key="1">
    <source>
        <dbReference type="ARBA" id="ARBA00022737"/>
    </source>
</evidence>
<dbReference type="NCBIfam" id="TIGR00756">
    <property type="entry name" value="PPR"/>
    <property type="match status" value="3"/>
</dbReference>
<dbReference type="GO" id="GO:0009451">
    <property type="term" value="P:RNA modification"/>
    <property type="evidence" value="ECO:0007669"/>
    <property type="project" value="InterPro"/>
</dbReference>
<organism evidence="3 5">
    <name type="scientific">Punica granatum</name>
    <name type="common">Pomegranate</name>
    <dbReference type="NCBI Taxonomy" id="22663"/>
    <lineage>
        <taxon>Eukaryota</taxon>
        <taxon>Viridiplantae</taxon>
        <taxon>Streptophyta</taxon>
        <taxon>Embryophyta</taxon>
        <taxon>Tracheophyta</taxon>
        <taxon>Spermatophyta</taxon>
        <taxon>Magnoliopsida</taxon>
        <taxon>eudicotyledons</taxon>
        <taxon>Gunneridae</taxon>
        <taxon>Pentapetalae</taxon>
        <taxon>rosids</taxon>
        <taxon>malvids</taxon>
        <taxon>Myrtales</taxon>
        <taxon>Lythraceae</taxon>
        <taxon>Punica</taxon>
    </lineage>
</organism>
<sequence length="467" mass="51120">MQTSAEGHLRLLQRFVDQPAQVKQIHSRLVITGHLLLNSAAAPPPSPATSTWLPTLLYNALVRSYSRSGQPHEALVLFTHMLAHRAPPNSLTFPPLVKSSVLLPSWGRPLHAQAIRRGVSWDPFIKTSFINFYARIGRLADALQVFDEIPNPCLVAWNAKLDALCRNEAMGSALSVFNSMPELDVVSWTSLISGLSSNGNFHEAIDIFRKMNLRPNEATYVSVLSSCAHLQGGGGLRKGKQIHGHLIRCESELSVFVGTAIVDLYGKTGCLRNAEKVFDRMGVRKVFTWNAMISSLACNGEERQGLGMFGEMLSNGLKPNALTFISVLTACARGQFVESGLELYRSMTKDFGLEPLMEHYGCIVDLLGRAGLLSEASEFIESMPFEPDASVLGALLGACKIHGAIDLGNRVGRKLLEIQHGQRCGRTIALWNILAESNEWNSAANLRKAIVESGIEKIPGFSFLDSL</sequence>
<dbReference type="InterPro" id="IPR011990">
    <property type="entry name" value="TPR-like_helical_dom_sf"/>
</dbReference>
<dbReference type="EMBL" id="MTKT01003240">
    <property type="protein sequence ID" value="OWM75384.1"/>
    <property type="molecule type" value="Genomic_DNA"/>
</dbReference>
<dbReference type="InterPro" id="IPR046848">
    <property type="entry name" value="E_motif"/>
</dbReference>
<dbReference type="AlphaFoldDB" id="A0A218WRA5"/>
<dbReference type="FunFam" id="1.25.40.10:FF:000090">
    <property type="entry name" value="Pentatricopeptide repeat-containing protein, chloroplastic"/>
    <property type="match status" value="1"/>
</dbReference>
<feature type="repeat" description="PPR" evidence="2">
    <location>
        <begin position="184"/>
        <end position="218"/>
    </location>
</feature>
<dbReference type="PANTHER" id="PTHR47926:SF348">
    <property type="entry name" value="PENTATRICOPEPTIDE REPEAT-CONTAINING PROTEIN"/>
    <property type="match status" value="1"/>
</dbReference>
<evidence type="ECO:0000256" key="2">
    <source>
        <dbReference type="PROSITE-ProRule" id="PRU00708"/>
    </source>
</evidence>
<dbReference type="GO" id="GO:0003723">
    <property type="term" value="F:RNA binding"/>
    <property type="evidence" value="ECO:0007669"/>
    <property type="project" value="InterPro"/>
</dbReference>
<dbReference type="InterPro" id="IPR046960">
    <property type="entry name" value="PPR_At4g14850-like_plant"/>
</dbReference>
<keyword evidence="1" id="KW-0677">Repeat</keyword>
<dbReference type="InterPro" id="IPR002885">
    <property type="entry name" value="PPR_rpt"/>
</dbReference>
<dbReference type="STRING" id="22663.A0A218WRA5"/>
<evidence type="ECO:0000313" key="6">
    <source>
        <dbReference type="Proteomes" id="UP000233551"/>
    </source>
</evidence>
<reference evidence="4 6" key="3">
    <citation type="submission" date="2017-11" db="EMBL/GenBank/DDBJ databases">
        <title>De-novo sequencing of pomegranate (Punica granatum L.) genome.</title>
        <authorList>
            <person name="Akparov Z."/>
            <person name="Amiraslanov A."/>
            <person name="Hajiyeva S."/>
            <person name="Abbasov M."/>
            <person name="Kaur K."/>
            <person name="Hamwieh A."/>
            <person name="Solovyev V."/>
            <person name="Salamov A."/>
            <person name="Braich B."/>
            <person name="Kosarev P."/>
            <person name="Mahmoud A."/>
            <person name="Hajiyev E."/>
            <person name="Babayeva S."/>
            <person name="Izzatullayeva V."/>
            <person name="Mammadov A."/>
            <person name="Mammadov A."/>
            <person name="Sharifova S."/>
            <person name="Ojaghi J."/>
            <person name="Eynullazada K."/>
            <person name="Bayramov B."/>
            <person name="Abdulazimova A."/>
            <person name="Shahmuradov I."/>
        </authorList>
    </citation>
    <scope>NUCLEOTIDE SEQUENCE [LARGE SCALE GENOMIC DNA]</scope>
    <source>
        <strain evidence="4">AG2017</strain>
        <strain evidence="6">cv. AG2017</strain>
        <tissue evidence="4">Leaf</tissue>
    </source>
</reference>
<dbReference type="Proteomes" id="UP000197138">
    <property type="component" value="Unassembled WGS sequence"/>
</dbReference>
<keyword evidence="6" id="KW-1185">Reference proteome</keyword>
<reference evidence="3" key="2">
    <citation type="submission" date="2017-06" db="EMBL/GenBank/DDBJ databases">
        <title>The pomegranate genome and the genomics of punicalagin biosynthesis.</title>
        <authorList>
            <person name="Xu C."/>
        </authorList>
    </citation>
    <scope>NUCLEOTIDE SEQUENCE [LARGE SCALE GENOMIC DNA]</scope>
    <source>
        <tissue evidence="3">Fresh leaf</tissue>
    </source>
</reference>
<feature type="repeat" description="PPR" evidence="2">
    <location>
        <begin position="285"/>
        <end position="319"/>
    </location>
</feature>
<dbReference type="PANTHER" id="PTHR47926">
    <property type="entry name" value="PENTATRICOPEPTIDE REPEAT-CONTAINING PROTEIN"/>
    <property type="match status" value="1"/>
</dbReference>